<evidence type="ECO:0000313" key="3">
    <source>
        <dbReference type="Proteomes" id="UP000807353"/>
    </source>
</evidence>
<keyword evidence="3" id="KW-1185">Reference proteome</keyword>
<name>A0A9P5XXA2_9AGAR</name>
<protein>
    <recommendedName>
        <fullName evidence="4">Transposase</fullName>
    </recommendedName>
</protein>
<feature type="compositionally biased region" description="Polar residues" evidence="1">
    <location>
        <begin position="1"/>
        <end position="14"/>
    </location>
</feature>
<dbReference type="EMBL" id="MU150379">
    <property type="protein sequence ID" value="KAF9457276.1"/>
    <property type="molecule type" value="Genomic_DNA"/>
</dbReference>
<accession>A0A9P5XXA2</accession>
<sequence>MTSLSHNRNPTGKNQHGGIPGADDPILCDALRKYHRERLVNNGTISSRLRSDHGIEMSASTVKRCRKEIGLMGSNTTMKVIDQDEAEQMILEEMDRDTAKRSGYLSFLVHPYCDQTQCFRNFVSDVMHTHDGDAFAMHNPTSKRIFRHQ</sequence>
<organism evidence="2 3">
    <name type="scientific">Collybia nuda</name>
    <dbReference type="NCBI Taxonomy" id="64659"/>
    <lineage>
        <taxon>Eukaryota</taxon>
        <taxon>Fungi</taxon>
        <taxon>Dikarya</taxon>
        <taxon>Basidiomycota</taxon>
        <taxon>Agaricomycotina</taxon>
        <taxon>Agaricomycetes</taxon>
        <taxon>Agaricomycetidae</taxon>
        <taxon>Agaricales</taxon>
        <taxon>Tricholomatineae</taxon>
        <taxon>Clitocybaceae</taxon>
        <taxon>Collybia</taxon>
    </lineage>
</organism>
<dbReference type="AlphaFoldDB" id="A0A9P5XXA2"/>
<evidence type="ECO:0000256" key="1">
    <source>
        <dbReference type="SAM" id="MobiDB-lite"/>
    </source>
</evidence>
<reference evidence="2" key="1">
    <citation type="submission" date="2020-11" db="EMBL/GenBank/DDBJ databases">
        <authorList>
            <consortium name="DOE Joint Genome Institute"/>
            <person name="Ahrendt S."/>
            <person name="Riley R."/>
            <person name="Andreopoulos W."/>
            <person name="Labutti K."/>
            <person name="Pangilinan J."/>
            <person name="Ruiz-Duenas F.J."/>
            <person name="Barrasa J.M."/>
            <person name="Sanchez-Garcia M."/>
            <person name="Camarero S."/>
            <person name="Miyauchi S."/>
            <person name="Serrano A."/>
            <person name="Linde D."/>
            <person name="Babiker R."/>
            <person name="Drula E."/>
            <person name="Ayuso-Fernandez I."/>
            <person name="Pacheco R."/>
            <person name="Padilla G."/>
            <person name="Ferreira P."/>
            <person name="Barriuso J."/>
            <person name="Kellner H."/>
            <person name="Castanera R."/>
            <person name="Alfaro M."/>
            <person name="Ramirez L."/>
            <person name="Pisabarro A.G."/>
            <person name="Kuo A."/>
            <person name="Tritt A."/>
            <person name="Lipzen A."/>
            <person name="He G."/>
            <person name="Yan M."/>
            <person name="Ng V."/>
            <person name="Cullen D."/>
            <person name="Martin F."/>
            <person name="Rosso M.-N."/>
            <person name="Henrissat B."/>
            <person name="Hibbett D."/>
            <person name="Martinez A.T."/>
            <person name="Grigoriev I.V."/>
        </authorList>
    </citation>
    <scope>NUCLEOTIDE SEQUENCE</scope>
    <source>
        <strain evidence="2">CBS 247.69</strain>
    </source>
</reference>
<dbReference type="OrthoDB" id="5392716at2759"/>
<gene>
    <name evidence="2" type="ORF">BDZ94DRAFT_1314366</name>
</gene>
<dbReference type="Proteomes" id="UP000807353">
    <property type="component" value="Unassembled WGS sequence"/>
</dbReference>
<feature type="region of interest" description="Disordered" evidence="1">
    <location>
        <begin position="1"/>
        <end position="22"/>
    </location>
</feature>
<comment type="caution">
    <text evidence="2">The sequence shown here is derived from an EMBL/GenBank/DDBJ whole genome shotgun (WGS) entry which is preliminary data.</text>
</comment>
<proteinExistence type="predicted"/>
<evidence type="ECO:0000313" key="2">
    <source>
        <dbReference type="EMBL" id="KAF9457276.1"/>
    </source>
</evidence>
<evidence type="ECO:0008006" key="4">
    <source>
        <dbReference type="Google" id="ProtNLM"/>
    </source>
</evidence>